<dbReference type="PANTHER" id="PTHR43420">
    <property type="entry name" value="ACETYLTRANSFERASE"/>
    <property type="match status" value="1"/>
</dbReference>
<dbReference type="GO" id="GO:0016747">
    <property type="term" value="F:acyltransferase activity, transferring groups other than amino-acyl groups"/>
    <property type="evidence" value="ECO:0007669"/>
    <property type="project" value="InterPro"/>
</dbReference>
<evidence type="ECO:0000256" key="3">
    <source>
        <dbReference type="SAM" id="SignalP"/>
    </source>
</evidence>
<evidence type="ECO:0000256" key="2">
    <source>
        <dbReference type="ARBA" id="ARBA00023315"/>
    </source>
</evidence>
<keyword evidence="6" id="KW-1185">Reference proteome</keyword>
<organism evidence="5 6">
    <name type="scientific">Prymnesium parvum</name>
    <name type="common">Toxic golden alga</name>
    <dbReference type="NCBI Taxonomy" id="97485"/>
    <lineage>
        <taxon>Eukaryota</taxon>
        <taxon>Haptista</taxon>
        <taxon>Haptophyta</taxon>
        <taxon>Prymnesiophyceae</taxon>
        <taxon>Prymnesiales</taxon>
        <taxon>Prymnesiaceae</taxon>
        <taxon>Prymnesium</taxon>
    </lineage>
</organism>
<evidence type="ECO:0000259" key="4">
    <source>
        <dbReference type="PROSITE" id="PS51186"/>
    </source>
</evidence>
<dbReference type="InterPro" id="IPR050680">
    <property type="entry name" value="YpeA/RimI_acetyltransf"/>
</dbReference>
<keyword evidence="2" id="KW-0012">Acyltransferase</keyword>
<dbReference type="PROSITE" id="PS51186">
    <property type="entry name" value="GNAT"/>
    <property type="match status" value="1"/>
</dbReference>
<feature type="chain" id="PRO_5044289424" description="N-acetyltransferase domain-containing protein" evidence="3">
    <location>
        <begin position="18"/>
        <end position="242"/>
    </location>
</feature>
<accession>A0AB34ID20</accession>
<reference evidence="5 6" key="1">
    <citation type="journal article" date="2024" name="Science">
        <title>Giant polyketide synthase enzymes in the biosynthesis of giant marine polyether toxins.</title>
        <authorList>
            <person name="Fallon T.R."/>
            <person name="Shende V.V."/>
            <person name="Wierzbicki I.H."/>
            <person name="Pendleton A.L."/>
            <person name="Watervoot N.F."/>
            <person name="Auber R.P."/>
            <person name="Gonzalez D.J."/>
            <person name="Wisecaver J.H."/>
            <person name="Moore B.S."/>
        </authorList>
    </citation>
    <scope>NUCLEOTIDE SEQUENCE [LARGE SCALE GENOMIC DNA]</scope>
    <source>
        <strain evidence="5 6">12B1</strain>
    </source>
</reference>
<comment type="caution">
    <text evidence="5">The sequence shown here is derived from an EMBL/GenBank/DDBJ whole genome shotgun (WGS) entry which is preliminary data.</text>
</comment>
<evidence type="ECO:0000256" key="1">
    <source>
        <dbReference type="ARBA" id="ARBA00022679"/>
    </source>
</evidence>
<dbReference type="EMBL" id="JBGBPQ010000029">
    <property type="protein sequence ID" value="KAL1496511.1"/>
    <property type="molecule type" value="Genomic_DNA"/>
</dbReference>
<evidence type="ECO:0000313" key="6">
    <source>
        <dbReference type="Proteomes" id="UP001515480"/>
    </source>
</evidence>
<dbReference type="Proteomes" id="UP001515480">
    <property type="component" value="Unassembled WGS sequence"/>
</dbReference>
<dbReference type="Gene3D" id="3.40.630.30">
    <property type="match status" value="1"/>
</dbReference>
<protein>
    <recommendedName>
        <fullName evidence="4">N-acetyltransferase domain-containing protein</fullName>
    </recommendedName>
</protein>
<dbReference type="Pfam" id="PF00583">
    <property type="entry name" value="Acetyltransf_1"/>
    <property type="match status" value="1"/>
</dbReference>
<evidence type="ECO:0000313" key="5">
    <source>
        <dbReference type="EMBL" id="KAL1496511.1"/>
    </source>
</evidence>
<proteinExistence type="predicted"/>
<dbReference type="InterPro" id="IPR016181">
    <property type="entry name" value="Acyl_CoA_acyltransferase"/>
</dbReference>
<dbReference type="AlphaFoldDB" id="A0AB34ID20"/>
<keyword evidence="3" id="KW-0732">Signal</keyword>
<gene>
    <name evidence="5" type="ORF">AB1Y20_016465</name>
</gene>
<feature type="domain" description="N-acetyltransferase" evidence="4">
    <location>
        <begin position="39"/>
        <end position="234"/>
    </location>
</feature>
<dbReference type="InterPro" id="IPR000182">
    <property type="entry name" value="GNAT_dom"/>
</dbReference>
<keyword evidence="1" id="KW-0808">Transferase</keyword>
<name>A0AB34ID20_PRYPA</name>
<dbReference type="SUPFAM" id="SSF55729">
    <property type="entry name" value="Acyl-CoA N-acyltransferases (Nat)"/>
    <property type="match status" value="1"/>
</dbReference>
<feature type="signal peptide" evidence="3">
    <location>
        <begin position="1"/>
        <end position="17"/>
    </location>
</feature>
<sequence>MRHAAALGLFALAAADALPRAAPRAPRMRLLAPEAACLEQIRPAAAEDLPRVASLQLAAFAPQPPPPPLLPFLARLFTANQAQLRERMAQQLADEIEARVARGADLIVAAAGRQTIARLAADGTYGEEDAPRLLGAVEVSAWELELPTHALCGGMYLSHLVVDAPSRRQGIGQRLLRAAEERAAARGFDGMYLHVERVNSGAIALYEACGYKSKPDVPPYRSFTQALNLQHRDPVLMYRSLS</sequence>